<evidence type="ECO:0000313" key="2">
    <source>
        <dbReference type="EMBL" id="CAF4359221.1"/>
    </source>
</evidence>
<feature type="non-terminal residue" evidence="2">
    <location>
        <position position="1"/>
    </location>
</feature>
<gene>
    <name evidence="2" type="ORF">BYL167_LOCUS29822</name>
    <name evidence="3" type="ORF">GIL414_LOCUS34072</name>
</gene>
<organism evidence="2 4">
    <name type="scientific">Rotaria magnacalcarata</name>
    <dbReference type="NCBI Taxonomy" id="392030"/>
    <lineage>
        <taxon>Eukaryota</taxon>
        <taxon>Metazoa</taxon>
        <taxon>Spiralia</taxon>
        <taxon>Gnathifera</taxon>
        <taxon>Rotifera</taxon>
        <taxon>Eurotatoria</taxon>
        <taxon>Bdelloidea</taxon>
        <taxon>Philodinida</taxon>
        <taxon>Philodinidae</taxon>
        <taxon>Rotaria</taxon>
    </lineage>
</organism>
<feature type="compositionally biased region" description="Basic and acidic residues" evidence="1">
    <location>
        <begin position="37"/>
        <end position="49"/>
    </location>
</feature>
<dbReference type="EMBL" id="CAJOBJ010077583">
    <property type="protein sequence ID" value="CAF4486857.1"/>
    <property type="molecule type" value="Genomic_DNA"/>
</dbReference>
<accession>A0A8S2UW45</accession>
<evidence type="ECO:0000256" key="1">
    <source>
        <dbReference type="SAM" id="MobiDB-lite"/>
    </source>
</evidence>
<dbReference type="Proteomes" id="UP000681720">
    <property type="component" value="Unassembled WGS sequence"/>
</dbReference>
<dbReference type="Proteomes" id="UP000681967">
    <property type="component" value="Unassembled WGS sequence"/>
</dbReference>
<dbReference type="EMBL" id="CAJOBH010046877">
    <property type="protein sequence ID" value="CAF4359221.1"/>
    <property type="molecule type" value="Genomic_DNA"/>
</dbReference>
<feature type="region of interest" description="Disordered" evidence="1">
    <location>
        <begin position="1"/>
        <end position="61"/>
    </location>
</feature>
<feature type="compositionally biased region" description="Polar residues" evidence="1">
    <location>
        <begin position="19"/>
        <end position="34"/>
    </location>
</feature>
<comment type="caution">
    <text evidence="2">The sequence shown here is derived from an EMBL/GenBank/DDBJ whole genome shotgun (WGS) entry which is preliminary data.</text>
</comment>
<reference evidence="2" key="1">
    <citation type="submission" date="2021-02" db="EMBL/GenBank/DDBJ databases">
        <authorList>
            <person name="Nowell W R."/>
        </authorList>
    </citation>
    <scope>NUCLEOTIDE SEQUENCE</scope>
</reference>
<proteinExistence type="predicted"/>
<protein>
    <submittedName>
        <fullName evidence="2">Uncharacterized protein</fullName>
    </submittedName>
</protein>
<sequence>GVMGDIDDQTTISSSTSQRYGSTTIGSSINNRLSRLNIDRHQDREHMSDIEGQTDPDGVQSEVDKEEIRQIFGISHALETFDDY</sequence>
<dbReference type="AlphaFoldDB" id="A0A8S2UW45"/>
<name>A0A8S2UW45_9BILA</name>
<evidence type="ECO:0000313" key="4">
    <source>
        <dbReference type="Proteomes" id="UP000681967"/>
    </source>
</evidence>
<evidence type="ECO:0000313" key="3">
    <source>
        <dbReference type="EMBL" id="CAF4486857.1"/>
    </source>
</evidence>
<feature type="non-terminal residue" evidence="2">
    <location>
        <position position="84"/>
    </location>
</feature>
<feature type="compositionally biased region" description="Low complexity" evidence="1">
    <location>
        <begin position="9"/>
        <end position="18"/>
    </location>
</feature>